<name>A0A7R9ZLA2_9STRA</name>
<feature type="region of interest" description="Disordered" evidence="1">
    <location>
        <begin position="212"/>
        <end position="249"/>
    </location>
</feature>
<organism evidence="3">
    <name type="scientific">Craspedostauros australis</name>
    <dbReference type="NCBI Taxonomy" id="1486917"/>
    <lineage>
        <taxon>Eukaryota</taxon>
        <taxon>Sar</taxon>
        <taxon>Stramenopiles</taxon>
        <taxon>Ochrophyta</taxon>
        <taxon>Bacillariophyta</taxon>
        <taxon>Bacillariophyceae</taxon>
        <taxon>Bacillariophycidae</taxon>
        <taxon>Naviculales</taxon>
        <taxon>Naviculaceae</taxon>
        <taxon>Craspedostauros</taxon>
    </lineage>
</organism>
<evidence type="ECO:0000313" key="3">
    <source>
        <dbReference type="EMBL" id="CAD8334873.1"/>
    </source>
</evidence>
<reference evidence="3" key="1">
    <citation type="submission" date="2021-01" db="EMBL/GenBank/DDBJ databases">
        <authorList>
            <person name="Corre E."/>
            <person name="Pelletier E."/>
            <person name="Niang G."/>
            <person name="Scheremetjew M."/>
            <person name="Finn R."/>
            <person name="Kale V."/>
            <person name="Holt S."/>
            <person name="Cochrane G."/>
            <person name="Meng A."/>
            <person name="Brown T."/>
            <person name="Cohen L."/>
        </authorList>
    </citation>
    <scope>NUCLEOTIDE SEQUENCE</scope>
    <source>
        <strain evidence="3">CCMP3328</strain>
    </source>
</reference>
<feature type="domain" description="SAP" evidence="2">
    <location>
        <begin position="71"/>
        <end position="107"/>
    </location>
</feature>
<evidence type="ECO:0000256" key="1">
    <source>
        <dbReference type="SAM" id="MobiDB-lite"/>
    </source>
</evidence>
<gene>
    <name evidence="3" type="ORF">CAUS1442_LOCUS6978</name>
</gene>
<feature type="domain" description="SAP" evidence="2">
    <location>
        <begin position="157"/>
        <end position="193"/>
    </location>
</feature>
<feature type="compositionally biased region" description="Low complexity" evidence="1">
    <location>
        <begin position="115"/>
        <end position="136"/>
    </location>
</feature>
<dbReference type="EMBL" id="HBEF01011053">
    <property type="protein sequence ID" value="CAD8334873.1"/>
    <property type="molecule type" value="Transcribed_RNA"/>
</dbReference>
<proteinExistence type="predicted"/>
<evidence type="ECO:0000259" key="2">
    <source>
        <dbReference type="SMART" id="SM00513"/>
    </source>
</evidence>
<dbReference type="InterPro" id="IPR003034">
    <property type="entry name" value="SAP_dom"/>
</dbReference>
<accession>A0A7R9ZLA2</accession>
<dbReference type="AlphaFoldDB" id="A0A7R9ZLA2"/>
<dbReference type="SMART" id="SM00513">
    <property type="entry name" value="SAP"/>
    <property type="match status" value="2"/>
</dbReference>
<sequence length="295" mass="32243">MNHSARPSGRSMIMATMATFIVATSRLPLPKHRGMRLVEAFQVSRVPHVVRPTTASRQTSRLFSSTSLPEISAMRAGEIKKELESYGVSTKAFLEKSELVSALKKARSDGMTPKAAASTASTTADAGTSSSSGTAAKQENDDGRPREIRLQEEMDKCKAMKASELKKELEERGVSTKTFFEKSEFVKALAEARVDGVQKKDEEETVYADVEVLTDDSSGPRAKSSDQQQQQQQHIAAAPAPTHERQNSFLPPHLTMVPEDMFPAGDGSEDIFISLMEDDQDWVIGEGIDMDTTTG</sequence>
<feature type="region of interest" description="Disordered" evidence="1">
    <location>
        <begin position="105"/>
        <end position="146"/>
    </location>
</feature>
<protein>
    <recommendedName>
        <fullName evidence="2">SAP domain-containing protein</fullName>
    </recommendedName>
</protein>